<dbReference type="InterPro" id="IPR016181">
    <property type="entry name" value="Acyl_CoA_acyltransferase"/>
</dbReference>
<evidence type="ECO:0000259" key="1">
    <source>
        <dbReference type="PROSITE" id="PS51186"/>
    </source>
</evidence>
<gene>
    <name evidence="2" type="ORF">ACFYKX_20925</name>
</gene>
<comment type="caution">
    <text evidence="2">The sequence shown here is derived from an EMBL/GenBank/DDBJ whole genome shotgun (WGS) entry which is preliminary data.</text>
</comment>
<dbReference type="PANTHER" id="PTHR43792">
    <property type="entry name" value="GNAT FAMILY, PUTATIVE (AFU_ORTHOLOGUE AFUA_3G00765)-RELATED-RELATED"/>
    <property type="match status" value="1"/>
</dbReference>
<dbReference type="Pfam" id="PF13302">
    <property type="entry name" value="Acetyltransf_3"/>
    <property type="match status" value="1"/>
</dbReference>
<sequence length="148" mass="16600">MSILTERLQIIPCTFENVAEFGHNYEIGPHIHMYLEELERDSSYNGWGVWFVILKDTNEVIGDIGFKGKPLDGQVEIGYGIIPTAQNKGYATEAVQGLIDWAFSSGKVEKIIAECLIDNAASIKVLEKVGMTRSTSNNEMLFWEIVKN</sequence>
<dbReference type="CDD" id="cd04301">
    <property type="entry name" value="NAT_SF"/>
    <property type="match status" value="1"/>
</dbReference>
<reference evidence="2 3" key="1">
    <citation type="submission" date="2024-08" db="EMBL/GenBank/DDBJ databases">
        <title>Two novel Cytobacillus novel species.</title>
        <authorList>
            <person name="Liu G."/>
        </authorList>
    </citation>
    <scope>NUCLEOTIDE SEQUENCE [LARGE SCALE GENOMIC DNA]</scope>
    <source>
        <strain evidence="2 3">FJAT-54145</strain>
    </source>
</reference>
<proteinExistence type="predicted"/>
<dbReference type="SUPFAM" id="SSF55729">
    <property type="entry name" value="Acyl-CoA N-acyltransferases (Nat)"/>
    <property type="match status" value="1"/>
</dbReference>
<evidence type="ECO:0000313" key="2">
    <source>
        <dbReference type="EMBL" id="MFE8703047.1"/>
    </source>
</evidence>
<protein>
    <submittedName>
        <fullName evidence="2">GNAT family N-acetyltransferase</fullName>
        <ecNumber evidence="2">2.3.-.-</ecNumber>
    </submittedName>
</protein>
<name>A0ABW6KFT7_9BACI</name>
<accession>A0ABW6KFT7</accession>
<evidence type="ECO:0000313" key="3">
    <source>
        <dbReference type="Proteomes" id="UP001601059"/>
    </source>
</evidence>
<dbReference type="RefSeq" id="WP_389363253.1">
    <property type="nucleotide sequence ID" value="NZ_JBIACK010000013.1"/>
</dbReference>
<dbReference type="InterPro" id="IPR000182">
    <property type="entry name" value="GNAT_dom"/>
</dbReference>
<dbReference type="PANTHER" id="PTHR43792:SF13">
    <property type="entry name" value="ACETYLTRANSFERASE"/>
    <property type="match status" value="1"/>
</dbReference>
<dbReference type="InterPro" id="IPR051531">
    <property type="entry name" value="N-acetyltransferase"/>
</dbReference>
<dbReference type="EMBL" id="JBIACK010000013">
    <property type="protein sequence ID" value="MFE8703047.1"/>
    <property type="molecule type" value="Genomic_DNA"/>
</dbReference>
<keyword evidence="3" id="KW-1185">Reference proteome</keyword>
<keyword evidence="2" id="KW-0808">Transferase</keyword>
<feature type="domain" description="N-acetyltransferase" evidence="1">
    <location>
        <begin position="5"/>
        <end position="148"/>
    </location>
</feature>
<dbReference type="PROSITE" id="PS51186">
    <property type="entry name" value="GNAT"/>
    <property type="match status" value="1"/>
</dbReference>
<dbReference type="GO" id="GO:0016746">
    <property type="term" value="F:acyltransferase activity"/>
    <property type="evidence" value="ECO:0007669"/>
    <property type="project" value="UniProtKB-KW"/>
</dbReference>
<dbReference type="Proteomes" id="UP001601059">
    <property type="component" value="Unassembled WGS sequence"/>
</dbReference>
<dbReference type="EC" id="2.3.-.-" evidence="2"/>
<dbReference type="Gene3D" id="3.40.630.30">
    <property type="match status" value="1"/>
</dbReference>
<keyword evidence="2" id="KW-0012">Acyltransferase</keyword>
<organism evidence="2 3">
    <name type="scientific">Cytobacillus spartinae</name>
    <dbReference type="NCBI Taxonomy" id="3299023"/>
    <lineage>
        <taxon>Bacteria</taxon>
        <taxon>Bacillati</taxon>
        <taxon>Bacillota</taxon>
        <taxon>Bacilli</taxon>
        <taxon>Bacillales</taxon>
        <taxon>Bacillaceae</taxon>
        <taxon>Cytobacillus</taxon>
    </lineage>
</organism>